<feature type="region of interest" description="Disordered" evidence="3">
    <location>
        <begin position="201"/>
        <end position="229"/>
    </location>
</feature>
<feature type="coiled-coil region" evidence="2">
    <location>
        <begin position="77"/>
        <end position="169"/>
    </location>
</feature>
<evidence type="ECO:0000256" key="3">
    <source>
        <dbReference type="SAM" id="MobiDB-lite"/>
    </source>
</evidence>
<feature type="compositionally biased region" description="Polar residues" evidence="3">
    <location>
        <begin position="202"/>
        <end position="214"/>
    </location>
</feature>
<dbReference type="EMBL" id="FNJI01000010">
    <property type="protein sequence ID" value="SDP09246.1"/>
    <property type="molecule type" value="Genomic_DNA"/>
</dbReference>
<reference evidence="5 6" key="1">
    <citation type="submission" date="2016-10" db="EMBL/GenBank/DDBJ databases">
        <authorList>
            <person name="de Groot N.N."/>
        </authorList>
    </citation>
    <scope>NUCLEOTIDE SEQUENCE [LARGE SCALE GENOMIC DNA]</scope>
    <source>
        <strain evidence="5 6">DSM 12130</strain>
    </source>
</reference>
<dbReference type="PROSITE" id="PS50005">
    <property type="entry name" value="TPR"/>
    <property type="match status" value="1"/>
</dbReference>
<dbReference type="SUPFAM" id="SSF48452">
    <property type="entry name" value="TPR-like"/>
    <property type="match status" value="1"/>
</dbReference>
<dbReference type="PROSITE" id="PS51257">
    <property type="entry name" value="PROKAR_LIPOPROTEIN"/>
    <property type="match status" value="1"/>
</dbReference>
<keyword evidence="6" id="KW-1185">Reference proteome</keyword>
<dbReference type="AlphaFoldDB" id="A0A1H0PXI7"/>
<protein>
    <submittedName>
        <fullName evidence="5">Tetratricopeptide repeat-containing protein</fullName>
    </submittedName>
</protein>
<feature type="chain" id="PRO_5011678866" evidence="4">
    <location>
        <begin position="25"/>
        <end position="362"/>
    </location>
</feature>
<keyword evidence="2" id="KW-0175">Coiled coil</keyword>
<evidence type="ECO:0000313" key="6">
    <source>
        <dbReference type="Proteomes" id="UP000199073"/>
    </source>
</evidence>
<dbReference type="Proteomes" id="UP000199073">
    <property type="component" value="Unassembled WGS sequence"/>
</dbReference>
<keyword evidence="4" id="KW-0732">Signal</keyword>
<gene>
    <name evidence="5" type="ORF">SAMN05660330_01787</name>
</gene>
<dbReference type="Pfam" id="PF14559">
    <property type="entry name" value="TPR_19"/>
    <property type="match status" value="1"/>
</dbReference>
<dbReference type="InterPro" id="IPR011990">
    <property type="entry name" value="TPR-like_helical_dom_sf"/>
</dbReference>
<dbReference type="STRING" id="91360.SAMN05660330_01787"/>
<evidence type="ECO:0000256" key="1">
    <source>
        <dbReference type="PROSITE-ProRule" id="PRU00339"/>
    </source>
</evidence>
<sequence length="362" mass="40026">MNKSVRNFLICLSSTALLSSCASTGDVEELKYQLRVVNKKIEDMKSTTVGQIQKRQAAAFGHMDQLEQDILKLKSQLEESYYLNQKLREQNKELEATISSVAKEEAAKREEGLARLEQQQQEKELRLKELNNKILMQQQSVKAIQEARINEAERRAKEAAIEAELAKKRSSSVSNAAGSTGTAKTISATKRKVKNSVVAPPIQQTSQPVTSQPAASEPTPAIAKTESPGTVETVDAAPVLAGSQSSFEKAENLFQSQKFDEAYNIFEQIAANPTAAQNVEARFMMGESLFNQKEYDKAIMQYQKIISQHATHARVPAALLKQGMAFEKLADKDTAKVIYKKLLKKHGAAPEAVTAQEKLDKL</sequence>
<feature type="signal peptide" evidence="4">
    <location>
        <begin position="1"/>
        <end position="24"/>
    </location>
</feature>
<keyword evidence="1" id="KW-0802">TPR repeat</keyword>
<proteinExistence type="predicted"/>
<dbReference type="Gene3D" id="1.25.40.10">
    <property type="entry name" value="Tetratricopeptide repeat domain"/>
    <property type="match status" value="1"/>
</dbReference>
<dbReference type="InterPro" id="IPR019734">
    <property type="entry name" value="TPR_rpt"/>
</dbReference>
<dbReference type="Pfam" id="PF13174">
    <property type="entry name" value="TPR_6"/>
    <property type="match status" value="1"/>
</dbReference>
<accession>A0A1H0PXI7</accession>
<dbReference type="RefSeq" id="WP_176761151.1">
    <property type="nucleotide sequence ID" value="NZ_FNJI01000010.1"/>
</dbReference>
<organism evidence="5 6">
    <name type="scientific">Desulforhopalus singaporensis</name>
    <dbReference type="NCBI Taxonomy" id="91360"/>
    <lineage>
        <taxon>Bacteria</taxon>
        <taxon>Pseudomonadati</taxon>
        <taxon>Thermodesulfobacteriota</taxon>
        <taxon>Desulfobulbia</taxon>
        <taxon>Desulfobulbales</taxon>
        <taxon>Desulfocapsaceae</taxon>
        <taxon>Desulforhopalus</taxon>
    </lineage>
</organism>
<evidence type="ECO:0000256" key="2">
    <source>
        <dbReference type="SAM" id="Coils"/>
    </source>
</evidence>
<dbReference type="SMART" id="SM00028">
    <property type="entry name" value="TPR"/>
    <property type="match status" value="2"/>
</dbReference>
<name>A0A1H0PXI7_9BACT</name>
<evidence type="ECO:0000256" key="4">
    <source>
        <dbReference type="SAM" id="SignalP"/>
    </source>
</evidence>
<evidence type="ECO:0000313" key="5">
    <source>
        <dbReference type="EMBL" id="SDP09246.1"/>
    </source>
</evidence>
<feature type="repeat" description="TPR" evidence="1">
    <location>
        <begin position="279"/>
        <end position="312"/>
    </location>
</feature>